<organism evidence="1">
    <name type="scientific">marine sediment metagenome</name>
    <dbReference type="NCBI Taxonomy" id="412755"/>
    <lineage>
        <taxon>unclassified sequences</taxon>
        <taxon>metagenomes</taxon>
        <taxon>ecological metagenomes</taxon>
    </lineage>
</organism>
<gene>
    <name evidence="1" type="ORF">LCGC14_2390580</name>
</gene>
<accession>A0A0F9EAL3</accession>
<dbReference type="AlphaFoldDB" id="A0A0F9EAL3"/>
<evidence type="ECO:0000313" key="1">
    <source>
        <dbReference type="EMBL" id="KKL26906.1"/>
    </source>
</evidence>
<proteinExistence type="predicted"/>
<reference evidence="1" key="1">
    <citation type="journal article" date="2015" name="Nature">
        <title>Complex archaea that bridge the gap between prokaryotes and eukaryotes.</title>
        <authorList>
            <person name="Spang A."/>
            <person name="Saw J.H."/>
            <person name="Jorgensen S.L."/>
            <person name="Zaremba-Niedzwiedzka K."/>
            <person name="Martijn J."/>
            <person name="Lind A.E."/>
            <person name="van Eijk R."/>
            <person name="Schleper C."/>
            <person name="Guy L."/>
            <person name="Ettema T.J."/>
        </authorList>
    </citation>
    <scope>NUCLEOTIDE SEQUENCE</scope>
</reference>
<sequence length="143" mass="14743">MSSRALNGHIDQANFVLATVWYETNAALIEGQAVCYNYDYTGGGATVAEGSRSNRVESVSATNAQWFAGVSSAEYSAVSGGQFIDIYLPGSVCNIALNTACPNTVVGQGLFTFDVTAAVIGQFLRTGMPGAGSAVPLQTTSTG</sequence>
<comment type="caution">
    <text evidence="1">The sequence shown here is derived from an EMBL/GenBank/DDBJ whole genome shotgun (WGS) entry which is preliminary data.</text>
</comment>
<name>A0A0F9EAL3_9ZZZZ</name>
<dbReference type="EMBL" id="LAZR01035667">
    <property type="protein sequence ID" value="KKL26906.1"/>
    <property type="molecule type" value="Genomic_DNA"/>
</dbReference>
<feature type="non-terminal residue" evidence="1">
    <location>
        <position position="143"/>
    </location>
</feature>
<protein>
    <submittedName>
        <fullName evidence="1">Uncharacterized protein</fullName>
    </submittedName>
</protein>